<dbReference type="Gene3D" id="3.40.50.261">
    <property type="entry name" value="Succinyl-CoA synthetase domains"/>
    <property type="match status" value="2"/>
</dbReference>
<sequence>MSPAGMERVEHVEVRSGAYHDSVTLLQVSRRVADVPGVQAAQVAMATPLNVEVLAGMGFVVPEGTAPADLVVALRADDDSAVQDALAALVTALAPAVSTVGSSTLEPARTTGVALRRSPAPVVVVSVPGPSAVAEAMDAITAGSSVLVFSDNVSVPQEVALKDAAAEHDVLVMGPDCGTAVLGGLGLGFANVVQPGPVSLVAASGTGAQHLMALLDHAGVGVRHCLGLGGRDLSAAVGGRSARQALTALAGDDATELVVLVSKPADPGVLDDLQELVGGLDVAVEWATLGAGRRDLTEVATATLDRLGVTGVTWPVWRAPDAQPRSPGRALRGLFCGGTLCDEAMLVAAERLGPIRSNIPLSTELALDVRGDGRWDAGTAHAMVDFGDDALTQGRAHPMIDPSLRDQRLAREAADPRVGAVLLDVVLGHGAHPDPAIELAPAIAAARAAAGAAGRALAVVVSLTGTTGDPQGRDDQAQRLAAAGADVYLSNAAAARAAAALVRPEEAS</sequence>
<evidence type="ECO:0000259" key="1">
    <source>
        <dbReference type="Pfam" id="PF00549"/>
    </source>
</evidence>
<accession>A0ABW1J9F0</accession>
<evidence type="ECO:0000313" key="3">
    <source>
        <dbReference type="Proteomes" id="UP001596189"/>
    </source>
</evidence>
<dbReference type="InterPro" id="IPR005811">
    <property type="entry name" value="SUCC_ACL_C"/>
</dbReference>
<dbReference type="Gene3D" id="3.40.50.720">
    <property type="entry name" value="NAD(P)-binding Rossmann-like Domain"/>
    <property type="match status" value="1"/>
</dbReference>
<proteinExistence type="predicted"/>
<gene>
    <name evidence="2" type="ORF">ACFQDO_01980</name>
</gene>
<feature type="domain" description="ATP-citrate synthase/succinyl-CoA ligase C-terminal" evidence="1">
    <location>
        <begin position="334"/>
        <end position="500"/>
    </location>
</feature>
<dbReference type="InterPro" id="IPR016102">
    <property type="entry name" value="Succinyl-CoA_synth-like"/>
</dbReference>
<protein>
    <submittedName>
        <fullName evidence="2">FdrA family protein</fullName>
    </submittedName>
</protein>
<dbReference type="PANTHER" id="PTHR11117">
    <property type="entry name" value="SUCCINYL-COA LIGASE SUBUNIT ALPHA"/>
    <property type="match status" value="1"/>
</dbReference>
<reference evidence="3" key="1">
    <citation type="journal article" date="2019" name="Int. J. Syst. Evol. Microbiol.">
        <title>The Global Catalogue of Microorganisms (GCM) 10K type strain sequencing project: providing services to taxonomists for standard genome sequencing and annotation.</title>
        <authorList>
            <consortium name="The Broad Institute Genomics Platform"/>
            <consortium name="The Broad Institute Genome Sequencing Center for Infectious Disease"/>
            <person name="Wu L."/>
            <person name="Ma J."/>
        </authorList>
    </citation>
    <scope>NUCLEOTIDE SEQUENCE [LARGE SCALE GENOMIC DNA]</scope>
    <source>
        <strain evidence="3">KACC 14249</strain>
    </source>
</reference>
<dbReference type="Pfam" id="PF00549">
    <property type="entry name" value="Ligase_CoA"/>
    <property type="match status" value="1"/>
</dbReference>
<dbReference type="RefSeq" id="WP_345716759.1">
    <property type="nucleotide sequence ID" value="NZ_BAABFP010000005.1"/>
</dbReference>
<dbReference type="PANTHER" id="PTHR11117:SF24">
    <property type="entry name" value="PROTEIN FDRA"/>
    <property type="match status" value="1"/>
</dbReference>
<dbReference type="EMBL" id="JBHSRD010000002">
    <property type="protein sequence ID" value="MFC6005886.1"/>
    <property type="molecule type" value="Genomic_DNA"/>
</dbReference>
<comment type="caution">
    <text evidence="2">The sequence shown here is derived from an EMBL/GenBank/DDBJ whole genome shotgun (WGS) entry which is preliminary data.</text>
</comment>
<dbReference type="SUPFAM" id="SSF52210">
    <property type="entry name" value="Succinyl-CoA synthetase domains"/>
    <property type="match status" value="2"/>
</dbReference>
<name>A0ABW1J9F0_9ACTN</name>
<organism evidence="2 3">
    <name type="scientific">Angustibacter luteus</name>
    <dbReference type="NCBI Taxonomy" id="658456"/>
    <lineage>
        <taxon>Bacteria</taxon>
        <taxon>Bacillati</taxon>
        <taxon>Actinomycetota</taxon>
        <taxon>Actinomycetes</taxon>
        <taxon>Kineosporiales</taxon>
        <taxon>Kineosporiaceae</taxon>
    </lineage>
</organism>
<keyword evidence="3" id="KW-1185">Reference proteome</keyword>
<evidence type="ECO:0000313" key="2">
    <source>
        <dbReference type="EMBL" id="MFC6005886.1"/>
    </source>
</evidence>
<dbReference type="Proteomes" id="UP001596189">
    <property type="component" value="Unassembled WGS sequence"/>
</dbReference>